<dbReference type="Gene3D" id="3.40.50.360">
    <property type="match status" value="1"/>
</dbReference>
<sequence>MSQKILVIRSSIKTDGGFSGQLVDYFLDQLKEVIPESSIVVRDIAKTPIAHLNANTMAALYGREPSDDEGRQALSLSNELIEEINEADRIVIGLPRYNFGAPSLIHAYIDQLVISGVTFKYNETGPVGLIDSKPVYVLTASGGLYSNGPDTLALWLSQILGFIGLTQIKYVYAEGLGMGEESLAKGLKQARHEIDQAINELGERPRLKMVGSQGR</sequence>
<evidence type="ECO:0000256" key="5">
    <source>
        <dbReference type="ARBA" id="ARBA00048542"/>
    </source>
</evidence>
<dbReference type="Proteomes" id="UP000182567">
    <property type="component" value="Chromosome"/>
</dbReference>
<evidence type="ECO:0000313" key="9">
    <source>
        <dbReference type="Proteomes" id="UP000182567"/>
    </source>
</evidence>
<keyword evidence="4 6" id="KW-0520">NAD</keyword>
<dbReference type="InterPro" id="IPR003680">
    <property type="entry name" value="Flavodoxin_fold"/>
</dbReference>
<dbReference type="PANTHER" id="PTHR43741:SF2">
    <property type="entry name" value="FMN-DEPENDENT NADH:QUINONE OXIDOREDUCTASE"/>
    <property type="match status" value="1"/>
</dbReference>
<evidence type="ECO:0000256" key="4">
    <source>
        <dbReference type="ARBA" id="ARBA00023027"/>
    </source>
</evidence>
<evidence type="ECO:0000256" key="1">
    <source>
        <dbReference type="ARBA" id="ARBA00022630"/>
    </source>
</evidence>
<comment type="function">
    <text evidence="6">Quinone reductase that provides resistance to thiol-specific stress caused by electrophilic quinones.</text>
</comment>
<dbReference type="GeneID" id="46907966"/>
<dbReference type="OrthoDB" id="9787136at2"/>
<comment type="function">
    <text evidence="6">Also exhibits azoreductase activity. Catalyzes the reductive cleavage of the azo bond in aromatic azo compounds to the corresponding amines.</text>
</comment>
<evidence type="ECO:0000256" key="2">
    <source>
        <dbReference type="ARBA" id="ARBA00022643"/>
    </source>
</evidence>
<dbReference type="RefSeq" id="WP_071551426.1">
    <property type="nucleotide sequence ID" value="NZ_CP017886.1"/>
</dbReference>
<dbReference type="EMBL" id="CP017886">
    <property type="protein sequence ID" value="APC15483.1"/>
    <property type="molecule type" value="Genomic_DNA"/>
</dbReference>
<gene>
    <name evidence="6" type="primary">azoR</name>
    <name evidence="8" type="ORF">BLL42_06990</name>
</gene>
<organism evidence="8 9">
    <name type="scientific">Pseudomonas frederiksbergensis</name>
    <dbReference type="NCBI Taxonomy" id="104087"/>
    <lineage>
        <taxon>Bacteria</taxon>
        <taxon>Pseudomonadati</taxon>
        <taxon>Pseudomonadota</taxon>
        <taxon>Gammaproteobacteria</taxon>
        <taxon>Pseudomonadales</taxon>
        <taxon>Pseudomonadaceae</taxon>
        <taxon>Pseudomonas</taxon>
    </lineage>
</organism>
<dbReference type="SUPFAM" id="SSF52218">
    <property type="entry name" value="Flavoproteins"/>
    <property type="match status" value="1"/>
</dbReference>
<evidence type="ECO:0000313" key="8">
    <source>
        <dbReference type="EMBL" id="APC15483.1"/>
    </source>
</evidence>
<dbReference type="InterPro" id="IPR029039">
    <property type="entry name" value="Flavoprotein-like_sf"/>
</dbReference>
<accession>A0A1J0EHU0</accession>
<dbReference type="EC" id="1.7.1.17" evidence="6"/>
<dbReference type="GO" id="GO:0016652">
    <property type="term" value="F:oxidoreductase activity, acting on NAD(P)H as acceptor"/>
    <property type="evidence" value="ECO:0007669"/>
    <property type="project" value="UniProtKB-UniRule"/>
</dbReference>
<dbReference type="GO" id="GO:0016655">
    <property type="term" value="F:oxidoreductase activity, acting on NAD(P)H, quinone or similar compound as acceptor"/>
    <property type="evidence" value="ECO:0007669"/>
    <property type="project" value="InterPro"/>
</dbReference>
<feature type="binding site" evidence="6">
    <location>
        <position position="11"/>
    </location>
    <ligand>
        <name>FMN</name>
        <dbReference type="ChEBI" id="CHEBI:58210"/>
    </ligand>
</feature>
<evidence type="ECO:0000256" key="6">
    <source>
        <dbReference type="HAMAP-Rule" id="MF_01216"/>
    </source>
</evidence>
<comment type="similarity">
    <text evidence="6">Belongs to the azoreductase type 1 family.</text>
</comment>
<comment type="cofactor">
    <cofactor evidence="6">
        <name>FMN</name>
        <dbReference type="ChEBI" id="CHEBI:58210"/>
    </cofactor>
    <text evidence="6">Binds 1 FMN per subunit.</text>
</comment>
<protein>
    <recommendedName>
        <fullName evidence="6">FMN dependent NADH:quinone oxidoreductase</fullName>
        <ecNumber evidence="6">1.6.5.-</ecNumber>
    </recommendedName>
    <alternativeName>
        <fullName evidence="6">Azo-dye reductase</fullName>
    </alternativeName>
    <alternativeName>
        <fullName evidence="6">FMN-dependent NADH-azo compound oxidoreductase</fullName>
    </alternativeName>
    <alternativeName>
        <fullName evidence="6">FMN-dependent NADH-azoreductase</fullName>
        <ecNumber evidence="6">1.7.1.17</ecNumber>
    </alternativeName>
</protein>
<dbReference type="InterPro" id="IPR050104">
    <property type="entry name" value="FMN-dep_NADH:Q_OxRdtase_AzoR1"/>
</dbReference>
<dbReference type="GO" id="GO:0010181">
    <property type="term" value="F:FMN binding"/>
    <property type="evidence" value="ECO:0007669"/>
    <property type="project" value="UniProtKB-UniRule"/>
</dbReference>
<comment type="subunit">
    <text evidence="6">Homodimer.</text>
</comment>
<proteinExistence type="inferred from homology"/>
<name>A0A1J0EHU0_9PSED</name>
<comment type="caution">
    <text evidence="6">Lacks conserved residue(s) required for the propagation of feature annotation.</text>
</comment>
<reference evidence="9" key="1">
    <citation type="submission" date="2016-10" db="EMBL/GenBank/DDBJ databases">
        <title>Pseudomonas frederiksbergensis ERGS4:02 complete genome.</title>
        <authorList>
            <person name="Kumar R."/>
            <person name="Acharya V."/>
            <person name="Singh D."/>
        </authorList>
    </citation>
    <scope>NUCLEOTIDE SEQUENCE [LARGE SCALE GENOMIC DNA]</scope>
    <source>
        <strain evidence="9">ERGS4:02</strain>
    </source>
</reference>
<comment type="catalytic activity">
    <reaction evidence="5">
        <text>N,N-dimethyl-1,4-phenylenediamine + anthranilate + 2 NAD(+) = 2-(4-dimethylaminophenyl)diazenylbenzoate + 2 NADH + 2 H(+)</text>
        <dbReference type="Rhea" id="RHEA:55872"/>
        <dbReference type="ChEBI" id="CHEBI:15378"/>
        <dbReference type="ChEBI" id="CHEBI:15783"/>
        <dbReference type="ChEBI" id="CHEBI:16567"/>
        <dbReference type="ChEBI" id="CHEBI:57540"/>
        <dbReference type="ChEBI" id="CHEBI:57945"/>
        <dbReference type="ChEBI" id="CHEBI:71579"/>
        <dbReference type="EC" id="1.7.1.17"/>
    </reaction>
    <physiologicalReaction direction="right-to-left" evidence="5">
        <dbReference type="Rhea" id="RHEA:55874"/>
    </physiologicalReaction>
</comment>
<dbReference type="InterPro" id="IPR023048">
    <property type="entry name" value="NADH:quinone_OxRdtase_FMN_depd"/>
</dbReference>
<dbReference type="AlphaFoldDB" id="A0A1J0EHU0"/>
<keyword evidence="3 6" id="KW-0560">Oxidoreductase</keyword>
<dbReference type="EC" id="1.6.5.-" evidence="6"/>
<evidence type="ECO:0000259" key="7">
    <source>
        <dbReference type="Pfam" id="PF02525"/>
    </source>
</evidence>
<dbReference type="HAMAP" id="MF_01216">
    <property type="entry name" value="Azoreductase_type1"/>
    <property type="match status" value="1"/>
</dbReference>
<dbReference type="GO" id="GO:0009055">
    <property type="term" value="F:electron transfer activity"/>
    <property type="evidence" value="ECO:0007669"/>
    <property type="project" value="UniProtKB-UniRule"/>
</dbReference>
<dbReference type="Pfam" id="PF02525">
    <property type="entry name" value="Flavodoxin_2"/>
    <property type="match status" value="1"/>
</dbReference>
<keyword evidence="1 6" id="KW-0285">Flavoprotein</keyword>
<comment type="catalytic activity">
    <reaction evidence="6">
        <text>2 a quinone + NADH + H(+) = 2 a 1,4-benzosemiquinone + NAD(+)</text>
        <dbReference type="Rhea" id="RHEA:65952"/>
        <dbReference type="ChEBI" id="CHEBI:15378"/>
        <dbReference type="ChEBI" id="CHEBI:57540"/>
        <dbReference type="ChEBI" id="CHEBI:57945"/>
        <dbReference type="ChEBI" id="CHEBI:132124"/>
        <dbReference type="ChEBI" id="CHEBI:134225"/>
    </reaction>
</comment>
<keyword evidence="2 6" id="KW-0288">FMN</keyword>
<dbReference type="PANTHER" id="PTHR43741">
    <property type="entry name" value="FMN-DEPENDENT NADH-AZOREDUCTASE 1"/>
    <property type="match status" value="1"/>
</dbReference>
<evidence type="ECO:0000256" key="3">
    <source>
        <dbReference type="ARBA" id="ARBA00023002"/>
    </source>
</evidence>
<feature type="domain" description="Flavodoxin-like fold" evidence="7">
    <location>
        <begin position="4"/>
        <end position="196"/>
    </location>
</feature>